<keyword evidence="2" id="KW-1185">Reference proteome</keyword>
<organism evidence="1 2">
    <name type="scientific">Rhodopirellula baltica (strain DSM 10527 / NCIMB 13988 / SH1)</name>
    <dbReference type="NCBI Taxonomy" id="243090"/>
    <lineage>
        <taxon>Bacteria</taxon>
        <taxon>Pseudomonadati</taxon>
        <taxon>Planctomycetota</taxon>
        <taxon>Planctomycetia</taxon>
        <taxon>Pirellulales</taxon>
        <taxon>Pirellulaceae</taxon>
        <taxon>Rhodopirellula</taxon>
    </lineage>
</organism>
<accession>Q7UU31</accession>
<dbReference type="KEGG" id="rba:RB3547"/>
<dbReference type="InParanoid" id="Q7UU31"/>
<protein>
    <submittedName>
        <fullName evidence="1">Uncharacterized protein</fullName>
    </submittedName>
</protein>
<dbReference type="AlphaFoldDB" id="Q7UU31"/>
<evidence type="ECO:0000313" key="2">
    <source>
        <dbReference type="Proteomes" id="UP000001025"/>
    </source>
</evidence>
<dbReference type="HOGENOM" id="CLU_2828335_0_0_0"/>
<dbReference type="Proteomes" id="UP000001025">
    <property type="component" value="Chromosome"/>
</dbReference>
<dbReference type="EMBL" id="BX294139">
    <property type="protein sequence ID" value="CAD73253.1"/>
    <property type="molecule type" value="Genomic_DNA"/>
</dbReference>
<dbReference type="STRING" id="243090.RB3547"/>
<name>Q7UU31_RHOBA</name>
<reference evidence="1 2" key="1">
    <citation type="journal article" date="2003" name="Proc. Natl. Acad. Sci. U.S.A.">
        <title>Complete genome sequence of the marine planctomycete Pirellula sp. strain 1.</title>
        <authorList>
            <person name="Gloeckner F.O."/>
            <person name="Kube M."/>
            <person name="Bauer M."/>
            <person name="Teeling H."/>
            <person name="Lombardot T."/>
            <person name="Ludwig W."/>
            <person name="Gade D."/>
            <person name="Beck A."/>
            <person name="Borzym K."/>
            <person name="Heitmann K."/>
            <person name="Rabus R."/>
            <person name="Schlesner H."/>
            <person name="Amann R."/>
            <person name="Reinhardt R."/>
        </authorList>
    </citation>
    <scope>NUCLEOTIDE SEQUENCE [LARGE SCALE GENOMIC DNA]</scope>
    <source>
        <strain evidence="2">DSM 10527 / NCIMB 13988 / SH1</strain>
    </source>
</reference>
<evidence type="ECO:0000313" key="1">
    <source>
        <dbReference type="EMBL" id="CAD73253.1"/>
    </source>
</evidence>
<sequence length="66" mass="7314">MSLDLSDPSPRDSNLARRGGMTIRLDARMSFLASRCFASGRYWTCACGVIFRQVKKWHIAAPSPPG</sequence>
<proteinExistence type="predicted"/>
<dbReference type="EnsemblBacteria" id="CAD73253">
    <property type="protein sequence ID" value="CAD73253"/>
    <property type="gene ID" value="RB3547"/>
</dbReference>
<gene>
    <name evidence="1" type="ordered locus">RB3547</name>
</gene>